<dbReference type="AlphaFoldDB" id="A0A0B7AGF5"/>
<sequence>MQTSVRRTIPGTQTTPELIADECKKKKNWFRSTKFCEPQEGVSLLFNDQKQLLLPERMINNS</sequence>
<protein>
    <submittedName>
        <fullName evidence="1">Uncharacterized protein</fullName>
    </submittedName>
</protein>
<name>A0A0B7AGF5_9EUPU</name>
<gene>
    <name evidence="1" type="primary">ORF117899</name>
</gene>
<organism evidence="1">
    <name type="scientific">Arion vulgaris</name>
    <dbReference type="NCBI Taxonomy" id="1028688"/>
    <lineage>
        <taxon>Eukaryota</taxon>
        <taxon>Metazoa</taxon>
        <taxon>Spiralia</taxon>
        <taxon>Lophotrochozoa</taxon>
        <taxon>Mollusca</taxon>
        <taxon>Gastropoda</taxon>
        <taxon>Heterobranchia</taxon>
        <taxon>Euthyneura</taxon>
        <taxon>Panpulmonata</taxon>
        <taxon>Eupulmonata</taxon>
        <taxon>Stylommatophora</taxon>
        <taxon>Helicina</taxon>
        <taxon>Arionoidea</taxon>
        <taxon>Arionidae</taxon>
        <taxon>Arion</taxon>
    </lineage>
</organism>
<evidence type="ECO:0000313" key="1">
    <source>
        <dbReference type="EMBL" id="CEK79868.1"/>
    </source>
</evidence>
<proteinExistence type="predicted"/>
<dbReference type="EMBL" id="HACG01033003">
    <property type="protein sequence ID" value="CEK79868.1"/>
    <property type="molecule type" value="Transcribed_RNA"/>
</dbReference>
<accession>A0A0B7AGF5</accession>
<reference evidence="1" key="1">
    <citation type="submission" date="2014-12" db="EMBL/GenBank/DDBJ databases">
        <title>Insight into the proteome of Arion vulgaris.</title>
        <authorList>
            <person name="Aradska J."/>
            <person name="Bulat T."/>
            <person name="Smidak R."/>
            <person name="Sarate P."/>
            <person name="Gangsoo J."/>
            <person name="Sialana F."/>
            <person name="Bilban M."/>
            <person name="Lubec G."/>
        </authorList>
    </citation>
    <scope>NUCLEOTIDE SEQUENCE</scope>
    <source>
        <tissue evidence="1">Skin</tissue>
    </source>
</reference>